<evidence type="ECO:0000313" key="6">
    <source>
        <dbReference type="Proteomes" id="UP000011859"/>
    </source>
</evidence>
<dbReference type="HOGENOM" id="CLU_085941_0_0_6"/>
<name>M4NHT6_9GAMM</name>
<dbReference type="GO" id="GO:0003700">
    <property type="term" value="F:DNA-binding transcription factor activity"/>
    <property type="evidence" value="ECO:0007669"/>
    <property type="project" value="InterPro"/>
</dbReference>
<dbReference type="STRING" id="666685.R2APBS1_2576"/>
<organism evidence="5 6">
    <name type="scientific">Rhodanobacter denitrificans</name>
    <dbReference type="NCBI Taxonomy" id="666685"/>
    <lineage>
        <taxon>Bacteria</taxon>
        <taxon>Pseudomonadati</taxon>
        <taxon>Pseudomonadota</taxon>
        <taxon>Gammaproteobacteria</taxon>
        <taxon>Lysobacterales</taxon>
        <taxon>Rhodanobacteraceae</taxon>
        <taxon>Rhodanobacter</taxon>
    </lineage>
</organism>
<feature type="domain" description="HTH araC/xylS-type" evidence="4">
    <location>
        <begin position="110"/>
        <end position="207"/>
    </location>
</feature>
<evidence type="ECO:0000259" key="4">
    <source>
        <dbReference type="PROSITE" id="PS01124"/>
    </source>
</evidence>
<evidence type="ECO:0000313" key="5">
    <source>
        <dbReference type="EMBL" id="AGG89662.1"/>
    </source>
</evidence>
<dbReference type="SUPFAM" id="SSF46689">
    <property type="entry name" value="Homeodomain-like"/>
    <property type="match status" value="2"/>
</dbReference>
<dbReference type="Pfam" id="PF02311">
    <property type="entry name" value="AraC_binding"/>
    <property type="match status" value="1"/>
</dbReference>
<dbReference type="Pfam" id="PF12833">
    <property type="entry name" value="HTH_18"/>
    <property type="match status" value="1"/>
</dbReference>
<dbReference type="RefSeq" id="WP_015448194.1">
    <property type="nucleotide sequence ID" value="NC_020541.1"/>
</dbReference>
<dbReference type="KEGG" id="rhd:R2APBS1_2576"/>
<dbReference type="InterPro" id="IPR011051">
    <property type="entry name" value="RmlC_Cupin_sf"/>
</dbReference>
<evidence type="ECO:0000256" key="3">
    <source>
        <dbReference type="ARBA" id="ARBA00023163"/>
    </source>
</evidence>
<keyword evidence="6" id="KW-1185">Reference proteome</keyword>
<dbReference type="SUPFAM" id="SSF51182">
    <property type="entry name" value="RmlC-like cupins"/>
    <property type="match status" value="1"/>
</dbReference>
<accession>M4NHT6</accession>
<dbReference type="eggNOG" id="COG0662">
    <property type="taxonomic scope" value="Bacteria"/>
</dbReference>
<evidence type="ECO:0000256" key="2">
    <source>
        <dbReference type="ARBA" id="ARBA00023125"/>
    </source>
</evidence>
<dbReference type="InterPro" id="IPR050204">
    <property type="entry name" value="AraC_XylS_family_regulators"/>
</dbReference>
<dbReference type="InterPro" id="IPR018060">
    <property type="entry name" value="HTH_AraC"/>
</dbReference>
<dbReference type="InterPro" id="IPR009057">
    <property type="entry name" value="Homeodomain-like_sf"/>
</dbReference>
<evidence type="ECO:0000256" key="1">
    <source>
        <dbReference type="ARBA" id="ARBA00023015"/>
    </source>
</evidence>
<dbReference type="Proteomes" id="UP000011859">
    <property type="component" value="Chromosome"/>
</dbReference>
<dbReference type="PROSITE" id="PS01124">
    <property type="entry name" value="HTH_ARAC_FAMILY_2"/>
    <property type="match status" value="1"/>
</dbReference>
<dbReference type="SMART" id="SM00342">
    <property type="entry name" value="HTH_ARAC"/>
    <property type="match status" value="1"/>
</dbReference>
<protein>
    <submittedName>
        <fullName evidence="5">DNA-binding domain-containing protein, AraC-type</fullName>
    </submittedName>
</protein>
<dbReference type="AlphaFoldDB" id="M4NHT6"/>
<proteinExistence type="predicted"/>
<dbReference type="Gene3D" id="1.10.10.60">
    <property type="entry name" value="Homeodomain-like"/>
    <property type="match status" value="1"/>
</dbReference>
<dbReference type="Gene3D" id="2.60.120.10">
    <property type="entry name" value="Jelly Rolls"/>
    <property type="match status" value="1"/>
</dbReference>
<sequence length="212" mass="22555" precursor="true">MRTALARTSFAVSATGSGRIETIAGARHAWRFRPHFHAGDEVVQVLAGRARLRLPDACRAVVAGNTVVVPAGVIHRFEPVDGSGWAFSSRFVPPAANDAATPGALDALGVQAMALLAERASLRTDVEAIAQACAVSAGHLARAFRRATGSSLHNFHLLLALHEAKARLRHHASIVEAALDAGFYDQAHLNREFVRTFGLTPAAFRAGWARVA</sequence>
<gene>
    <name evidence="5" type="ORF">R2APBS1_2576</name>
</gene>
<keyword evidence="1" id="KW-0805">Transcription regulation</keyword>
<keyword evidence="3" id="KW-0804">Transcription</keyword>
<keyword evidence="2 5" id="KW-0238">DNA-binding</keyword>
<dbReference type="GO" id="GO:0043565">
    <property type="term" value="F:sequence-specific DNA binding"/>
    <property type="evidence" value="ECO:0007669"/>
    <property type="project" value="InterPro"/>
</dbReference>
<dbReference type="OrthoDB" id="8737373at2"/>
<dbReference type="EMBL" id="CP003470">
    <property type="protein sequence ID" value="AGG89662.1"/>
    <property type="molecule type" value="Genomic_DNA"/>
</dbReference>
<dbReference type="PANTHER" id="PTHR46796">
    <property type="entry name" value="HTH-TYPE TRANSCRIPTIONAL ACTIVATOR RHAS-RELATED"/>
    <property type="match status" value="1"/>
</dbReference>
<dbReference type="InterPro" id="IPR003313">
    <property type="entry name" value="AraC-bd"/>
</dbReference>
<dbReference type="PANTHER" id="PTHR46796:SF2">
    <property type="entry name" value="TRANSCRIPTIONAL REGULATORY PROTEIN"/>
    <property type="match status" value="1"/>
</dbReference>
<dbReference type="eggNOG" id="COG2207">
    <property type="taxonomic scope" value="Bacteria"/>
</dbReference>
<reference evidence="5 6" key="1">
    <citation type="submission" date="2012-04" db="EMBL/GenBank/DDBJ databases">
        <title>Complete genome of Rhodanobacter sp. 2APBS1.</title>
        <authorList>
            <consortium name="US DOE Joint Genome Institute"/>
            <person name="Huntemann M."/>
            <person name="Wei C.-L."/>
            <person name="Han J."/>
            <person name="Detter J.C."/>
            <person name="Han C."/>
            <person name="Tapia R."/>
            <person name="Munk A.C.C."/>
            <person name="Chen A."/>
            <person name="Krypides N."/>
            <person name="Mavromatis K."/>
            <person name="Markowitz V."/>
            <person name="Szeto E."/>
            <person name="Ivanova N."/>
            <person name="Mikhailova N."/>
            <person name="Ovchinnikova G."/>
            <person name="Pagani I."/>
            <person name="Pati A."/>
            <person name="Goodwin L."/>
            <person name="Peters L."/>
            <person name="Pitluck S."/>
            <person name="Woyke T."/>
            <person name="Prakash O."/>
            <person name="Elkins J."/>
            <person name="Brown S."/>
            <person name="Palumbo A."/>
            <person name="Hemme C."/>
            <person name="Zhou J."/>
            <person name="Watson D."/>
            <person name="Jardine P."/>
            <person name="Kostka J."/>
            <person name="Green S."/>
        </authorList>
    </citation>
    <scope>NUCLEOTIDE SEQUENCE [LARGE SCALE GENOMIC DNA]</scope>
    <source>
        <strain evidence="5 6">2APBS1</strain>
    </source>
</reference>
<dbReference type="InterPro" id="IPR014710">
    <property type="entry name" value="RmlC-like_jellyroll"/>
</dbReference>